<dbReference type="EMBL" id="LAZP02000152">
    <property type="protein sequence ID" value="PFH60083.1"/>
    <property type="molecule type" value="Genomic_DNA"/>
</dbReference>
<evidence type="ECO:0000313" key="1">
    <source>
        <dbReference type="EMBL" id="PFH60083.1"/>
    </source>
</evidence>
<gene>
    <name evidence="1" type="ORF">XA68_11471</name>
</gene>
<keyword evidence="2" id="KW-1185">Reference proteome</keyword>
<sequence>MVVEGTATGMKKERLCDIITTIPETLDELYSNILSNFPERQRGQVIRLFQWVLFANRPLSAQELREALANDTSMAFTTIPELRTHDSWIEPVGQFETHIKHISRGLVEFRTRDI</sequence>
<evidence type="ECO:0000313" key="2">
    <source>
        <dbReference type="Proteomes" id="UP000037136"/>
    </source>
</evidence>
<dbReference type="PANTHER" id="PTHR10039">
    <property type="entry name" value="AMELOGENIN"/>
    <property type="match status" value="1"/>
</dbReference>
<dbReference type="STRING" id="268505.A0A2A9PGQ7"/>
<dbReference type="Proteomes" id="UP000037136">
    <property type="component" value="Unassembled WGS sequence"/>
</dbReference>
<accession>A0A2A9PGQ7</accession>
<organism evidence="1 2">
    <name type="scientific">Ophiocordyceps unilateralis</name>
    <name type="common">Zombie-ant fungus</name>
    <name type="synonym">Torrubia unilateralis</name>
    <dbReference type="NCBI Taxonomy" id="268505"/>
    <lineage>
        <taxon>Eukaryota</taxon>
        <taxon>Fungi</taxon>
        <taxon>Dikarya</taxon>
        <taxon>Ascomycota</taxon>
        <taxon>Pezizomycotina</taxon>
        <taxon>Sordariomycetes</taxon>
        <taxon>Hypocreomycetidae</taxon>
        <taxon>Hypocreales</taxon>
        <taxon>Ophiocordycipitaceae</taxon>
        <taxon>Ophiocordyceps</taxon>
    </lineage>
</organism>
<reference evidence="1 2" key="2">
    <citation type="journal article" date="2017" name="Sci. Rep.">
        <title>Ant-infecting Ophiocordyceps genomes reveal a high diversity of potential behavioral manipulation genes and a possible major role for enterotoxins.</title>
        <authorList>
            <person name="de Bekker C."/>
            <person name="Ohm R.A."/>
            <person name="Evans H.C."/>
            <person name="Brachmann A."/>
            <person name="Hughes D.P."/>
        </authorList>
    </citation>
    <scope>NUCLEOTIDE SEQUENCE [LARGE SCALE GENOMIC DNA]</scope>
    <source>
        <strain evidence="1 2">SC16a</strain>
    </source>
</reference>
<dbReference type="OrthoDB" id="4927284at2759"/>
<dbReference type="AlphaFoldDB" id="A0A2A9PGQ7"/>
<comment type="caution">
    <text evidence="1">The sequence shown here is derived from an EMBL/GenBank/DDBJ whole genome shotgun (WGS) entry which is preliminary data.</text>
</comment>
<reference evidence="1 2" key="1">
    <citation type="journal article" date="2015" name="BMC Genomics">
        <title>Gene expression during zombie ant biting behavior reflects the complexity underlying fungal parasitic behavioral manipulation.</title>
        <authorList>
            <person name="de Bekker C."/>
            <person name="Ohm R.A."/>
            <person name="Loreto R.G."/>
            <person name="Sebastian A."/>
            <person name="Albert I."/>
            <person name="Merrow M."/>
            <person name="Brachmann A."/>
            <person name="Hughes D.P."/>
        </authorList>
    </citation>
    <scope>NUCLEOTIDE SEQUENCE [LARGE SCALE GENOMIC DNA]</scope>
    <source>
        <strain evidence="1 2">SC16a</strain>
    </source>
</reference>
<protein>
    <submittedName>
        <fullName evidence="1">Uncharacterized protein</fullName>
    </submittedName>
</protein>
<proteinExistence type="predicted"/>
<name>A0A2A9PGQ7_OPHUN</name>